<dbReference type="STRING" id="383855.M3AY42"/>
<proteinExistence type="predicted"/>
<dbReference type="KEGG" id="pfj:MYCFIDRAFT_77623"/>
<dbReference type="PROSITE" id="PS50005">
    <property type="entry name" value="TPR"/>
    <property type="match status" value="1"/>
</dbReference>
<feature type="repeat" description="TPR" evidence="1">
    <location>
        <begin position="218"/>
        <end position="251"/>
    </location>
</feature>
<dbReference type="HOGENOM" id="CLU_009043_1_0_1"/>
<dbReference type="RefSeq" id="XP_007927134.1">
    <property type="nucleotide sequence ID" value="XM_007928943.1"/>
</dbReference>
<dbReference type="PANTHER" id="PTHR47643:SF2">
    <property type="entry name" value="TPR DOMAIN PROTEIN (AFU_ORTHOLOGUE AFUA_5G12710)"/>
    <property type="match status" value="1"/>
</dbReference>
<dbReference type="Gene3D" id="2.170.270.10">
    <property type="entry name" value="SET domain"/>
    <property type="match status" value="1"/>
</dbReference>
<name>M3AY42_PSEFD</name>
<dbReference type="InterPro" id="IPR001214">
    <property type="entry name" value="SET_dom"/>
</dbReference>
<protein>
    <recommendedName>
        <fullName evidence="2">SET domain-containing protein</fullName>
    </recommendedName>
</protein>
<dbReference type="InterPro" id="IPR053209">
    <property type="entry name" value="Gramillin-biosynth_MTr"/>
</dbReference>
<sequence>MTHAPTPDKLIGALPDMEAIRQSLITKVQGKRRHEASLPQKKRDALLQEITSAAKDGDPLMLISQPYPPCLKRDDDLTPITLAELHLETHHSGRMLRAKRVGPSASRHASAQYMVEDATGMELLVLDFLAFPDDLFLPPDAQITIKEPYLRIGHDSTAHLAVAHPRDIEAVYLTQSNTESTVLKDRGNLDFKAARYASAFHAYTEALAAPNIRATLKANIHRNRALTNFKLGRFDDAILDARHALELEPECDHVKRGKTLLCKGLAEYALGHLGAADTLERATEANSTKEATDARMRAVARCSEAETGQFDFYALANKLSAEKPYVEAASFVQRISVRQTPNRGRGLFAQEDIAFGHLVLVEKSFCSVFSNQDAGFDATRYEPARFAPYQMERAAFFKAVLLKMYHNPSLRAQVSDLHADSPKPPSPDTLDYFHIERLTALNSLGCRVPKQVNAHIAKPYPFGRSYAGDAVGSSGLWIKTSYINHSCIPNAEPSVIGDLMVVKATRNITQGEEITISYFNDIDYQTRSRKIKSSWGFDCTCELCTAEAATSPADMEERIQLRDLITEQQMSDSSLAGSLEAADSDVDDVEATYDEQLYADLPREDLAHANVRLYLMHLRQRNVANAARALKMALEAQNIKLVIRNQEVRLLDSRRQINSLTVECLLGLANFYERALNEPANASQLRELAKTFYFVLNATTHGFNRIIPS</sequence>
<evidence type="ECO:0000313" key="4">
    <source>
        <dbReference type="Proteomes" id="UP000016932"/>
    </source>
</evidence>
<reference evidence="3 4" key="1">
    <citation type="journal article" date="2012" name="PLoS Pathog.">
        <title>Diverse lifestyles and strategies of plant pathogenesis encoded in the genomes of eighteen Dothideomycetes fungi.</title>
        <authorList>
            <person name="Ohm R.A."/>
            <person name="Feau N."/>
            <person name="Henrissat B."/>
            <person name="Schoch C.L."/>
            <person name="Horwitz B.A."/>
            <person name="Barry K.W."/>
            <person name="Condon B.J."/>
            <person name="Copeland A.C."/>
            <person name="Dhillon B."/>
            <person name="Glaser F."/>
            <person name="Hesse C.N."/>
            <person name="Kosti I."/>
            <person name="LaButti K."/>
            <person name="Lindquist E.A."/>
            <person name="Lucas S."/>
            <person name="Salamov A.A."/>
            <person name="Bradshaw R.E."/>
            <person name="Ciuffetti L."/>
            <person name="Hamelin R.C."/>
            <person name="Kema G.H.J."/>
            <person name="Lawrence C."/>
            <person name="Scott J.A."/>
            <person name="Spatafora J.W."/>
            <person name="Turgeon B.G."/>
            <person name="de Wit P.J.G.M."/>
            <person name="Zhong S."/>
            <person name="Goodwin S.B."/>
            <person name="Grigoriev I.V."/>
        </authorList>
    </citation>
    <scope>NUCLEOTIDE SEQUENCE [LARGE SCALE GENOMIC DNA]</scope>
    <source>
        <strain evidence="3 4">CIRAD86</strain>
    </source>
</reference>
<keyword evidence="1" id="KW-0802">TPR repeat</keyword>
<dbReference type="PANTHER" id="PTHR47643">
    <property type="entry name" value="TPR DOMAIN PROTEIN (AFU_ORTHOLOGUE AFUA_5G12710)"/>
    <property type="match status" value="1"/>
</dbReference>
<organism evidence="3 4">
    <name type="scientific">Pseudocercospora fijiensis (strain CIRAD86)</name>
    <name type="common">Black leaf streak disease fungus</name>
    <name type="synonym">Mycosphaerella fijiensis</name>
    <dbReference type="NCBI Taxonomy" id="383855"/>
    <lineage>
        <taxon>Eukaryota</taxon>
        <taxon>Fungi</taxon>
        <taxon>Dikarya</taxon>
        <taxon>Ascomycota</taxon>
        <taxon>Pezizomycotina</taxon>
        <taxon>Dothideomycetes</taxon>
        <taxon>Dothideomycetidae</taxon>
        <taxon>Mycosphaerellales</taxon>
        <taxon>Mycosphaerellaceae</taxon>
        <taxon>Pseudocercospora</taxon>
    </lineage>
</organism>
<dbReference type="PROSITE" id="PS50280">
    <property type="entry name" value="SET"/>
    <property type="match status" value="1"/>
</dbReference>
<dbReference type="SMART" id="SM00028">
    <property type="entry name" value="TPR"/>
    <property type="match status" value="2"/>
</dbReference>
<dbReference type="SMART" id="SM00317">
    <property type="entry name" value="SET"/>
    <property type="match status" value="1"/>
</dbReference>
<evidence type="ECO:0000313" key="3">
    <source>
        <dbReference type="EMBL" id="EME82078.1"/>
    </source>
</evidence>
<dbReference type="VEuPathDB" id="FungiDB:MYCFIDRAFT_77623"/>
<dbReference type="AlphaFoldDB" id="M3AY42"/>
<dbReference type="OrthoDB" id="438641at2759"/>
<dbReference type="SUPFAM" id="SSF82199">
    <property type="entry name" value="SET domain"/>
    <property type="match status" value="1"/>
</dbReference>
<dbReference type="InterPro" id="IPR019734">
    <property type="entry name" value="TPR_rpt"/>
</dbReference>
<keyword evidence="4" id="KW-1185">Reference proteome</keyword>
<dbReference type="Pfam" id="PF00856">
    <property type="entry name" value="SET"/>
    <property type="match status" value="1"/>
</dbReference>
<dbReference type="SUPFAM" id="SSF48452">
    <property type="entry name" value="TPR-like"/>
    <property type="match status" value="1"/>
</dbReference>
<dbReference type="InterPro" id="IPR046341">
    <property type="entry name" value="SET_dom_sf"/>
</dbReference>
<dbReference type="Proteomes" id="UP000016932">
    <property type="component" value="Unassembled WGS sequence"/>
</dbReference>
<dbReference type="Gene3D" id="1.25.40.10">
    <property type="entry name" value="Tetratricopeptide repeat domain"/>
    <property type="match status" value="1"/>
</dbReference>
<feature type="domain" description="SET" evidence="2">
    <location>
        <begin position="333"/>
        <end position="519"/>
    </location>
</feature>
<dbReference type="InterPro" id="IPR011990">
    <property type="entry name" value="TPR-like_helical_dom_sf"/>
</dbReference>
<evidence type="ECO:0000256" key="1">
    <source>
        <dbReference type="PROSITE-ProRule" id="PRU00339"/>
    </source>
</evidence>
<gene>
    <name evidence="3" type="ORF">MYCFIDRAFT_77623</name>
</gene>
<evidence type="ECO:0000259" key="2">
    <source>
        <dbReference type="PROSITE" id="PS50280"/>
    </source>
</evidence>
<dbReference type="eggNOG" id="KOG2084">
    <property type="taxonomic scope" value="Eukaryota"/>
</dbReference>
<dbReference type="GeneID" id="19341337"/>
<dbReference type="EMBL" id="KB446559">
    <property type="protein sequence ID" value="EME82078.1"/>
    <property type="molecule type" value="Genomic_DNA"/>
</dbReference>
<accession>M3AY42</accession>